<feature type="chain" id="PRO_5009206642" description="SCP domain-containing protein" evidence="2">
    <location>
        <begin position="25"/>
        <end position="337"/>
    </location>
</feature>
<feature type="compositionally biased region" description="Low complexity" evidence="1">
    <location>
        <begin position="38"/>
        <end position="59"/>
    </location>
</feature>
<accession>A0A1E7W9H2</accession>
<dbReference type="PANTHER" id="PTHR31157:SF1">
    <property type="entry name" value="SCP DOMAIN-CONTAINING PROTEIN"/>
    <property type="match status" value="1"/>
</dbReference>
<dbReference type="Pfam" id="PF00188">
    <property type="entry name" value="CAP"/>
    <property type="match status" value="1"/>
</dbReference>
<dbReference type="SUPFAM" id="SSF55797">
    <property type="entry name" value="PR-1-like"/>
    <property type="match status" value="1"/>
</dbReference>
<dbReference type="PATRIC" id="fig|762836.4.peg.4869"/>
<dbReference type="InterPro" id="IPR014044">
    <property type="entry name" value="CAP_dom"/>
</dbReference>
<sequence length="337" mass="34473">MLSIPRPSLSLSSSSALLASAVFAALLTGCGGGGGGSNSESSSPGTVATNPQGQTGTPTTPVPPPIAPALAGNTATDGFNWFNYRRGMMGLSALSRNTTIDTAALGHSQYLRLNNTVSHDQLAGRPGFTGLKLTDRLAAAGYTLGGRWAAGEVISAASNTSGQYHADELIAAIYHRFVIFEPVFKEVGTGAVTSNGTYTYFTADLTANNGLGAGLGVGKIAVYPVAGQTAVPTNFFSNQEEPDPVPNQDEVGYPISVHADSGRAGGDLTVQSFTVAPRGGAALTTRLLSRATDASTGASVAAIVPLTVLRGNTTYDVSFRGAVHGVAVSQDWSFTTR</sequence>
<gene>
    <name evidence="4" type="ORF">DUPY_47320</name>
</gene>
<feature type="region of interest" description="Disordered" evidence="1">
    <location>
        <begin position="33"/>
        <end position="70"/>
    </location>
</feature>
<evidence type="ECO:0000313" key="5">
    <source>
        <dbReference type="Proteomes" id="UP000175989"/>
    </source>
</evidence>
<keyword evidence="5" id="KW-1185">Reference proteome</keyword>
<dbReference type="PROSITE" id="PS51257">
    <property type="entry name" value="PROKAR_LIPOPROTEIN"/>
    <property type="match status" value="1"/>
</dbReference>
<dbReference type="Gene3D" id="3.40.33.10">
    <property type="entry name" value="CAP"/>
    <property type="match status" value="1"/>
</dbReference>
<keyword evidence="2" id="KW-0732">Signal</keyword>
<evidence type="ECO:0000256" key="2">
    <source>
        <dbReference type="SAM" id="SignalP"/>
    </source>
</evidence>
<dbReference type="CDD" id="cd05379">
    <property type="entry name" value="CAP_bacterial"/>
    <property type="match status" value="1"/>
</dbReference>
<feature type="signal peptide" evidence="2">
    <location>
        <begin position="1"/>
        <end position="24"/>
    </location>
</feature>
<dbReference type="OrthoDB" id="5372233at2"/>
<comment type="caution">
    <text evidence="4">The sequence shown here is derived from an EMBL/GenBank/DDBJ whole genome shotgun (WGS) entry which is preliminary data.</text>
</comment>
<dbReference type="PANTHER" id="PTHR31157">
    <property type="entry name" value="SCP DOMAIN-CONTAINING PROTEIN"/>
    <property type="match status" value="1"/>
</dbReference>
<evidence type="ECO:0000256" key="1">
    <source>
        <dbReference type="SAM" id="MobiDB-lite"/>
    </source>
</evidence>
<dbReference type="AlphaFoldDB" id="A0A1E7W9H2"/>
<dbReference type="RefSeq" id="WP_070251620.1">
    <property type="nucleotide sequence ID" value="NZ_LROM01000141.1"/>
</dbReference>
<evidence type="ECO:0000313" key="4">
    <source>
        <dbReference type="EMBL" id="OEZ93041.1"/>
    </source>
</evidence>
<dbReference type="InterPro" id="IPR035940">
    <property type="entry name" value="CAP_sf"/>
</dbReference>
<reference evidence="5" key="1">
    <citation type="journal article" date="2016" name="Front. Microbiol.">
        <title>Molecular Keys to the Janthinobacterium and Duganella spp. Interaction with the Plant Pathogen Fusarium graminearum.</title>
        <authorList>
            <person name="Haack F.S."/>
            <person name="Poehlein A."/>
            <person name="Kroger C."/>
            <person name="Voigt C.A."/>
            <person name="Piepenbring M."/>
            <person name="Bode H.B."/>
            <person name="Daniel R."/>
            <person name="Schafer W."/>
            <person name="Streit W.R."/>
        </authorList>
    </citation>
    <scope>NUCLEOTIDE SEQUENCE [LARGE SCALE GENOMIC DNA]</scope>
    <source>
        <strain evidence="5">T54</strain>
    </source>
</reference>
<proteinExistence type="predicted"/>
<dbReference type="Proteomes" id="UP000175989">
    <property type="component" value="Unassembled WGS sequence"/>
</dbReference>
<protein>
    <recommendedName>
        <fullName evidence="3">SCP domain-containing protein</fullName>
    </recommendedName>
</protein>
<name>A0A1E7W9H2_9BURK</name>
<evidence type="ECO:0000259" key="3">
    <source>
        <dbReference type="Pfam" id="PF00188"/>
    </source>
</evidence>
<dbReference type="EMBL" id="LROM01000141">
    <property type="protein sequence ID" value="OEZ93041.1"/>
    <property type="molecule type" value="Genomic_DNA"/>
</dbReference>
<feature type="domain" description="SCP" evidence="3">
    <location>
        <begin position="82"/>
        <end position="203"/>
    </location>
</feature>
<organism evidence="4 5">
    <name type="scientific">Duganella phyllosphaerae</name>
    <dbReference type="NCBI Taxonomy" id="762836"/>
    <lineage>
        <taxon>Bacteria</taxon>
        <taxon>Pseudomonadati</taxon>
        <taxon>Pseudomonadota</taxon>
        <taxon>Betaproteobacteria</taxon>
        <taxon>Burkholderiales</taxon>
        <taxon>Oxalobacteraceae</taxon>
        <taxon>Telluria group</taxon>
        <taxon>Duganella</taxon>
    </lineage>
</organism>